<proteinExistence type="predicted"/>
<dbReference type="Proteomes" id="UP000265663">
    <property type="component" value="Unassembled WGS sequence"/>
</dbReference>
<accession>A0A3M7MIQ0</accession>
<sequence length="49" mass="5843">MSQLSHRTTTNHKWQQQVSNRAEACLDLSVKDSRRCYRSWLNMITSYPN</sequence>
<gene>
    <name evidence="1" type="ORF">GMOD_00003450</name>
</gene>
<name>A0A3M7MIQ0_9PLEO</name>
<protein>
    <submittedName>
        <fullName evidence="1">Uncharacterized protein</fullName>
    </submittedName>
</protein>
<dbReference type="EMBL" id="KE747844">
    <property type="protein sequence ID" value="RMZ74416.1"/>
    <property type="molecule type" value="Genomic_DNA"/>
</dbReference>
<organism evidence="1 2">
    <name type="scientific">Pyrenophora seminiperda CCB06</name>
    <dbReference type="NCBI Taxonomy" id="1302712"/>
    <lineage>
        <taxon>Eukaryota</taxon>
        <taxon>Fungi</taxon>
        <taxon>Dikarya</taxon>
        <taxon>Ascomycota</taxon>
        <taxon>Pezizomycotina</taxon>
        <taxon>Dothideomycetes</taxon>
        <taxon>Pleosporomycetidae</taxon>
        <taxon>Pleosporales</taxon>
        <taxon>Pleosporineae</taxon>
        <taxon>Pleosporaceae</taxon>
        <taxon>Pyrenophora</taxon>
    </lineage>
</organism>
<dbReference type="AlphaFoldDB" id="A0A3M7MIQ0"/>
<evidence type="ECO:0000313" key="2">
    <source>
        <dbReference type="Proteomes" id="UP000265663"/>
    </source>
</evidence>
<reference evidence="1 2" key="1">
    <citation type="journal article" date="2014" name="PLoS ONE">
        <title>De novo Genome Assembly of the Fungal Plant Pathogen Pyrenophora semeniperda.</title>
        <authorList>
            <person name="Soliai M.M."/>
            <person name="Meyer S.E."/>
            <person name="Udall J.A."/>
            <person name="Elzinga D.E."/>
            <person name="Hermansen R.A."/>
            <person name="Bodily P.M."/>
            <person name="Hart A.A."/>
            <person name="Coleman C.E."/>
        </authorList>
    </citation>
    <scope>NUCLEOTIDE SEQUENCE [LARGE SCALE GENOMIC DNA]</scope>
    <source>
        <strain evidence="1 2">CCB06</strain>
        <tissue evidence="1">Mycelium</tissue>
    </source>
</reference>
<keyword evidence="2" id="KW-1185">Reference proteome</keyword>
<evidence type="ECO:0000313" key="1">
    <source>
        <dbReference type="EMBL" id="RMZ74416.1"/>
    </source>
</evidence>